<evidence type="ECO:0000313" key="8">
    <source>
        <dbReference type="Proteomes" id="UP000315295"/>
    </source>
</evidence>
<dbReference type="PROSITE" id="PS51141">
    <property type="entry name" value="ZF_SBP"/>
    <property type="match status" value="1"/>
</dbReference>
<keyword evidence="1" id="KW-0479">Metal-binding</keyword>
<dbReference type="PANTHER" id="PTHR31251">
    <property type="entry name" value="SQUAMOSA PROMOTER-BINDING-LIKE PROTEIN 4"/>
    <property type="match status" value="1"/>
</dbReference>
<keyword evidence="2 4" id="KW-0863">Zinc-finger</keyword>
<organism evidence="7 8">
    <name type="scientific">Malus baccata</name>
    <name type="common">Siberian crab apple</name>
    <name type="synonym">Pyrus baccata</name>
    <dbReference type="NCBI Taxonomy" id="106549"/>
    <lineage>
        <taxon>Eukaryota</taxon>
        <taxon>Viridiplantae</taxon>
        <taxon>Streptophyta</taxon>
        <taxon>Embryophyta</taxon>
        <taxon>Tracheophyta</taxon>
        <taxon>Spermatophyta</taxon>
        <taxon>Magnoliopsida</taxon>
        <taxon>eudicotyledons</taxon>
        <taxon>Gunneridae</taxon>
        <taxon>Pentapetalae</taxon>
        <taxon>rosids</taxon>
        <taxon>fabids</taxon>
        <taxon>Rosales</taxon>
        <taxon>Rosaceae</taxon>
        <taxon>Amygdaloideae</taxon>
        <taxon>Maleae</taxon>
        <taxon>Malus</taxon>
    </lineage>
</organism>
<keyword evidence="3" id="KW-0862">Zinc</keyword>
<sequence length="758" mass="84179">MDIPTDAFSRSTRKALLELDNKTCFNFGKESVDSVGFMDLGFPDINQGVEILNGVIGNDSSYNSVASPCCLISSSSSFGDGESGSKFSSPVTESNSMDSSMIALKLGGFADSRGGQNSQHSISKERSKRAGNGMRSSCYHAPTCQVHGCNMDLTFSKDYHKRHRVCDAHSKTAVVIVNGIKQRFCQQCSRFHLLAEFDDVKRSCRRRLAGHNLRRRKPQLDTLDCKPHKLIRSCEGNGYMGTSFSKGTPFVFSDILPDGCILYPEYEEANLYGHVKSEDRSTYGQSVTPIPNRQFIPKSFRHLPGLGEQHAPGITSSGNEYSVFDTASTSEKAFETPYSSCALSLLSAQSHNLSSNSAGVQVPSPLINQRAHRSFGQLNEKTSRVNSMENCGRNRSYPFSMKSMGADHMESIKISDSSHAADFQLHTDRPLHVSDCLSDKYCVSPERGTTFDLRQLSSHLQRVEHERNIFQVAGGWRQFGSSAEFQHFHTEAGNGYMGTSFSKGTPFVFSDILPDGCILYPEYEEANLYGHVKSEDRSTYGQSVTPIPNRQFIPKSFRHLPGLGEQHAPGITSSGNEYSVFDTASTSEKAFETPYSSCALSLLSAQSHNLSSNSAGVQVPSPLINQRAHRSFGQLNEKTSRVNSMENCGRNRSYPFSMKSMGADHMESIKISDSSHAADFQLHTDRPLHVSDCLSDKYCVSPERGTTFDLRQLSSHLQRVEHERNIFQVAGGWRQFGSSAEFQHFHTEAGRNFRYHWQ</sequence>
<dbReference type="GO" id="GO:0005634">
    <property type="term" value="C:nucleus"/>
    <property type="evidence" value="ECO:0007669"/>
    <property type="project" value="InterPro"/>
</dbReference>
<dbReference type="GO" id="GO:0003677">
    <property type="term" value="F:DNA binding"/>
    <property type="evidence" value="ECO:0007669"/>
    <property type="project" value="InterPro"/>
</dbReference>
<evidence type="ECO:0000256" key="4">
    <source>
        <dbReference type="PROSITE-ProRule" id="PRU00470"/>
    </source>
</evidence>
<evidence type="ECO:0000313" key="7">
    <source>
        <dbReference type="EMBL" id="TQD93124.1"/>
    </source>
</evidence>
<proteinExistence type="predicted"/>
<dbReference type="InterPro" id="IPR036893">
    <property type="entry name" value="SBP_sf"/>
</dbReference>
<dbReference type="InterPro" id="IPR004333">
    <property type="entry name" value="SBP_dom"/>
</dbReference>
<dbReference type="Pfam" id="PF03110">
    <property type="entry name" value="SBP"/>
    <property type="match status" value="1"/>
</dbReference>
<feature type="region of interest" description="Disordered" evidence="5">
    <location>
        <begin position="110"/>
        <end position="134"/>
    </location>
</feature>
<evidence type="ECO:0000256" key="1">
    <source>
        <dbReference type="ARBA" id="ARBA00022723"/>
    </source>
</evidence>
<evidence type="ECO:0000256" key="5">
    <source>
        <dbReference type="SAM" id="MobiDB-lite"/>
    </source>
</evidence>
<dbReference type="AlphaFoldDB" id="A0A540M306"/>
<dbReference type="Proteomes" id="UP000315295">
    <property type="component" value="Unassembled WGS sequence"/>
</dbReference>
<keyword evidence="8" id="KW-1185">Reference proteome</keyword>
<evidence type="ECO:0000256" key="2">
    <source>
        <dbReference type="ARBA" id="ARBA00022771"/>
    </source>
</evidence>
<comment type="caution">
    <text evidence="7">The sequence shown here is derived from an EMBL/GenBank/DDBJ whole genome shotgun (WGS) entry which is preliminary data.</text>
</comment>
<dbReference type="SUPFAM" id="SSF103612">
    <property type="entry name" value="SBT domain"/>
    <property type="match status" value="1"/>
</dbReference>
<evidence type="ECO:0000259" key="6">
    <source>
        <dbReference type="PROSITE" id="PS51141"/>
    </source>
</evidence>
<dbReference type="Gene3D" id="4.10.1100.10">
    <property type="entry name" value="Transcription factor, SBP-box domain"/>
    <property type="match status" value="1"/>
</dbReference>
<dbReference type="InterPro" id="IPR044817">
    <property type="entry name" value="SBP-like"/>
</dbReference>
<name>A0A540M306_MALBA</name>
<dbReference type="STRING" id="106549.A0A540M306"/>
<accession>A0A540M306</accession>
<feature type="domain" description="SBP-type" evidence="6">
    <location>
        <begin position="141"/>
        <end position="218"/>
    </location>
</feature>
<protein>
    <recommendedName>
        <fullName evidence="6">SBP-type domain-containing protein</fullName>
    </recommendedName>
</protein>
<dbReference type="EMBL" id="VIEB01000375">
    <property type="protein sequence ID" value="TQD93124.1"/>
    <property type="molecule type" value="Genomic_DNA"/>
</dbReference>
<reference evidence="7 8" key="1">
    <citation type="journal article" date="2019" name="G3 (Bethesda)">
        <title>Sequencing of a Wild Apple (Malus baccata) Genome Unravels the Differences Between Cultivated and Wild Apple Species Regarding Disease Resistance and Cold Tolerance.</title>
        <authorList>
            <person name="Chen X."/>
        </authorList>
    </citation>
    <scope>NUCLEOTIDE SEQUENCE [LARGE SCALE GENOMIC DNA]</scope>
    <source>
        <strain evidence="8">cv. Shandingzi</strain>
        <tissue evidence="7">Leaves</tissue>
    </source>
</reference>
<evidence type="ECO:0000256" key="3">
    <source>
        <dbReference type="ARBA" id="ARBA00022833"/>
    </source>
</evidence>
<dbReference type="GO" id="GO:0008270">
    <property type="term" value="F:zinc ion binding"/>
    <property type="evidence" value="ECO:0007669"/>
    <property type="project" value="UniProtKB-KW"/>
</dbReference>
<gene>
    <name evidence="7" type="ORF">C1H46_021217</name>
</gene>
<dbReference type="PANTHER" id="PTHR31251:SF102">
    <property type="entry name" value="SBP-TYPE DOMAIN-CONTAINING PROTEIN"/>
    <property type="match status" value="1"/>
</dbReference>